<feature type="non-terminal residue" evidence="1">
    <location>
        <position position="1"/>
    </location>
</feature>
<dbReference type="AlphaFoldDB" id="A0AAW0YIY6"/>
<name>A0AAW0YIY6_CHEQU</name>
<evidence type="ECO:0000313" key="1">
    <source>
        <dbReference type="EMBL" id="KAK8750194.1"/>
    </source>
</evidence>
<dbReference type="EMBL" id="JARKIK010000008">
    <property type="protein sequence ID" value="KAK8750194.1"/>
    <property type="molecule type" value="Genomic_DNA"/>
</dbReference>
<keyword evidence="2" id="KW-1185">Reference proteome</keyword>
<reference evidence="1 2" key="1">
    <citation type="journal article" date="2024" name="BMC Genomics">
        <title>Genome assembly of redclaw crayfish (Cherax quadricarinatus) provides insights into its immune adaptation and hypoxia tolerance.</title>
        <authorList>
            <person name="Liu Z."/>
            <person name="Zheng J."/>
            <person name="Li H."/>
            <person name="Fang K."/>
            <person name="Wang S."/>
            <person name="He J."/>
            <person name="Zhou D."/>
            <person name="Weng S."/>
            <person name="Chi M."/>
            <person name="Gu Z."/>
            <person name="He J."/>
            <person name="Li F."/>
            <person name="Wang M."/>
        </authorList>
    </citation>
    <scope>NUCLEOTIDE SEQUENCE [LARGE SCALE GENOMIC DNA]</scope>
    <source>
        <strain evidence="1">ZL_2023a</strain>
    </source>
</reference>
<sequence length="249" mass="27392">ILEVYESVVTLLQDDCDAVRNSVAYGVQKLLVDQQHQSQCSLQSTRILSKVCDVIGSIGTPEALTLLVKLTLKDDLPQSFGLTQDDDRVFDKGEMNIYSEDILVGRTAAKSLSGALASWSSCTIPPVLLRSPIIPSLCALPPAQKEIILAKKPADDDDSTFLSIISFLNLLEHDISYIYEEISALTDTSVYCVKNLDLWLVKLGCRSALWRAITQYYNTKSDVITSVVAGLNNSIIKGQFLCEIIDELS</sequence>
<dbReference type="Proteomes" id="UP001445076">
    <property type="component" value="Unassembled WGS sequence"/>
</dbReference>
<comment type="caution">
    <text evidence="1">The sequence shown here is derived from an EMBL/GenBank/DDBJ whole genome shotgun (WGS) entry which is preliminary data.</text>
</comment>
<proteinExistence type="predicted"/>
<evidence type="ECO:0000313" key="2">
    <source>
        <dbReference type="Proteomes" id="UP001445076"/>
    </source>
</evidence>
<organism evidence="1 2">
    <name type="scientific">Cherax quadricarinatus</name>
    <name type="common">Australian red claw crayfish</name>
    <dbReference type="NCBI Taxonomy" id="27406"/>
    <lineage>
        <taxon>Eukaryota</taxon>
        <taxon>Metazoa</taxon>
        <taxon>Ecdysozoa</taxon>
        <taxon>Arthropoda</taxon>
        <taxon>Crustacea</taxon>
        <taxon>Multicrustacea</taxon>
        <taxon>Malacostraca</taxon>
        <taxon>Eumalacostraca</taxon>
        <taxon>Eucarida</taxon>
        <taxon>Decapoda</taxon>
        <taxon>Pleocyemata</taxon>
        <taxon>Astacidea</taxon>
        <taxon>Parastacoidea</taxon>
        <taxon>Parastacidae</taxon>
        <taxon>Cherax</taxon>
    </lineage>
</organism>
<gene>
    <name evidence="1" type="ORF">OTU49_015295</name>
</gene>
<protein>
    <submittedName>
        <fullName evidence="1">Uncharacterized protein</fullName>
    </submittedName>
</protein>
<accession>A0AAW0YIY6</accession>